<sequence>MHSLFNFFAIYAERLDQDLGGILTTICNHSFHCSCISKWTDSSCPVCRYCQQQPESSTCFVCETSENLWICVICGFVGCGRYKEGHAIRHWKETQHCYSLELDTQRVWNYVEDNYVHRLIQSKTDGKLVELNSRCIPGDDNCGICGCSADFGISETLLDSKVEAIVNEYNDLLRSQLESQKIYFESLLLEAREETEKEISEAVQKVIRSKVQKMQAKLDKCMKEKKFHDDIKENLDKNVKMLKDKKEATEEFRVMIKLNS</sequence>
<keyword evidence="1" id="KW-0863">Zinc-finger</keyword>
<dbReference type="STRING" id="218851.A0A2G5F898"/>
<evidence type="ECO:0000313" key="5">
    <source>
        <dbReference type="Proteomes" id="UP000230069"/>
    </source>
</evidence>
<proteinExistence type="predicted"/>
<evidence type="ECO:0008006" key="6">
    <source>
        <dbReference type="Google" id="ProtNLM"/>
    </source>
</evidence>
<dbReference type="AlphaFoldDB" id="A0A2G5F898"/>
<gene>
    <name evidence="4" type="ORF">AQUCO_00100003v1</name>
</gene>
<keyword evidence="1" id="KW-0479">Metal-binding</keyword>
<dbReference type="GO" id="GO:0008270">
    <property type="term" value="F:zinc ion binding"/>
    <property type="evidence" value="ECO:0007669"/>
    <property type="project" value="UniProtKB-KW"/>
</dbReference>
<evidence type="ECO:0000259" key="3">
    <source>
        <dbReference type="PROSITE" id="PS50271"/>
    </source>
</evidence>
<dbReference type="GO" id="GO:0061630">
    <property type="term" value="F:ubiquitin protein ligase activity"/>
    <property type="evidence" value="ECO:0007669"/>
    <property type="project" value="TreeGrafter"/>
</dbReference>
<keyword evidence="1" id="KW-0862">Zinc</keyword>
<accession>A0A2G5F898</accession>
<reference evidence="4 5" key="1">
    <citation type="submission" date="2017-09" db="EMBL/GenBank/DDBJ databases">
        <title>WGS assembly of Aquilegia coerulea Goldsmith.</title>
        <authorList>
            <person name="Hodges S."/>
            <person name="Kramer E."/>
            <person name="Nordborg M."/>
            <person name="Tomkins J."/>
            <person name="Borevitz J."/>
            <person name="Derieg N."/>
            <person name="Yan J."/>
            <person name="Mihaltcheva S."/>
            <person name="Hayes R.D."/>
            <person name="Rokhsar D."/>
        </authorList>
    </citation>
    <scope>NUCLEOTIDE SEQUENCE [LARGE SCALE GENOMIC DNA]</scope>
    <source>
        <strain evidence="5">cv. Goldsmith</strain>
    </source>
</reference>
<evidence type="ECO:0000259" key="2">
    <source>
        <dbReference type="PROSITE" id="PS50089"/>
    </source>
</evidence>
<feature type="domain" description="UBP-type" evidence="3">
    <location>
        <begin position="42"/>
        <end position="135"/>
    </location>
</feature>
<protein>
    <recommendedName>
        <fullName evidence="6">UBP-type domain-containing protein</fullName>
    </recommendedName>
</protein>
<dbReference type="Proteomes" id="UP000230069">
    <property type="component" value="Unassembled WGS sequence"/>
</dbReference>
<dbReference type="InterPro" id="IPR001841">
    <property type="entry name" value="Znf_RING"/>
</dbReference>
<dbReference type="CDD" id="cd16457">
    <property type="entry name" value="RING-H2_BRAP2"/>
    <property type="match status" value="1"/>
</dbReference>
<dbReference type="OrthoDB" id="273556at2759"/>
<dbReference type="SUPFAM" id="SSF57850">
    <property type="entry name" value="RING/U-box"/>
    <property type="match status" value="1"/>
</dbReference>
<dbReference type="GO" id="GO:0007265">
    <property type="term" value="P:Ras protein signal transduction"/>
    <property type="evidence" value="ECO:0007669"/>
    <property type="project" value="TreeGrafter"/>
</dbReference>
<dbReference type="GO" id="GO:0016567">
    <property type="term" value="P:protein ubiquitination"/>
    <property type="evidence" value="ECO:0007669"/>
    <property type="project" value="TreeGrafter"/>
</dbReference>
<dbReference type="SMART" id="SM00290">
    <property type="entry name" value="ZnF_UBP"/>
    <property type="match status" value="1"/>
</dbReference>
<dbReference type="PANTHER" id="PTHR24007">
    <property type="entry name" value="BRCA1-ASSOCIATED PROTEIN"/>
    <property type="match status" value="1"/>
</dbReference>
<dbReference type="PROSITE" id="PS50271">
    <property type="entry name" value="ZF_UBP"/>
    <property type="match status" value="1"/>
</dbReference>
<dbReference type="PROSITE" id="PS50089">
    <property type="entry name" value="ZF_RING_2"/>
    <property type="match status" value="1"/>
</dbReference>
<name>A0A2G5F898_AQUCA</name>
<dbReference type="GO" id="GO:0005737">
    <property type="term" value="C:cytoplasm"/>
    <property type="evidence" value="ECO:0007669"/>
    <property type="project" value="TreeGrafter"/>
</dbReference>
<feature type="domain" description="RING-type" evidence="2">
    <location>
        <begin position="27"/>
        <end position="48"/>
    </location>
</feature>
<dbReference type="PANTHER" id="PTHR24007:SF7">
    <property type="entry name" value="BRCA1-ASSOCIATED PROTEIN"/>
    <property type="match status" value="1"/>
</dbReference>
<dbReference type="EMBL" id="KZ305018">
    <property type="protein sequence ID" value="PIA64218.1"/>
    <property type="molecule type" value="Genomic_DNA"/>
</dbReference>
<dbReference type="Gene3D" id="3.30.40.10">
    <property type="entry name" value="Zinc/RING finger domain, C3HC4 (zinc finger)"/>
    <property type="match status" value="1"/>
</dbReference>
<organism evidence="4 5">
    <name type="scientific">Aquilegia coerulea</name>
    <name type="common">Rocky mountain columbine</name>
    <dbReference type="NCBI Taxonomy" id="218851"/>
    <lineage>
        <taxon>Eukaryota</taxon>
        <taxon>Viridiplantae</taxon>
        <taxon>Streptophyta</taxon>
        <taxon>Embryophyta</taxon>
        <taxon>Tracheophyta</taxon>
        <taxon>Spermatophyta</taxon>
        <taxon>Magnoliopsida</taxon>
        <taxon>Ranunculales</taxon>
        <taxon>Ranunculaceae</taxon>
        <taxon>Thalictroideae</taxon>
        <taxon>Aquilegia</taxon>
    </lineage>
</organism>
<dbReference type="InParanoid" id="A0A2G5F898"/>
<evidence type="ECO:0000256" key="1">
    <source>
        <dbReference type="PROSITE-ProRule" id="PRU00502"/>
    </source>
</evidence>
<dbReference type="Pfam" id="PF02148">
    <property type="entry name" value="zf-UBP"/>
    <property type="match status" value="1"/>
</dbReference>
<dbReference type="InterPro" id="IPR001607">
    <property type="entry name" value="Znf_UBP"/>
</dbReference>
<dbReference type="InterPro" id="IPR047243">
    <property type="entry name" value="RING-H2_BRAP2"/>
</dbReference>
<dbReference type="InterPro" id="IPR013083">
    <property type="entry name" value="Znf_RING/FYVE/PHD"/>
</dbReference>
<evidence type="ECO:0000313" key="4">
    <source>
        <dbReference type="EMBL" id="PIA64218.1"/>
    </source>
</evidence>
<keyword evidence="5" id="KW-1185">Reference proteome</keyword>